<organism evidence="1">
    <name type="scientific">Rhizophora mucronata</name>
    <name type="common">Asiatic mangrove</name>
    <dbReference type="NCBI Taxonomy" id="61149"/>
    <lineage>
        <taxon>Eukaryota</taxon>
        <taxon>Viridiplantae</taxon>
        <taxon>Streptophyta</taxon>
        <taxon>Embryophyta</taxon>
        <taxon>Tracheophyta</taxon>
        <taxon>Spermatophyta</taxon>
        <taxon>Magnoliopsida</taxon>
        <taxon>eudicotyledons</taxon>
        <taxon>Gunneridae</taxon>
        <taxon>Pentapetalae</taxon>
        <taxon>rosids</taxon>
        <taxon>fabids</taxon>
        <taxon>Malpighiales</taxon>
        <taxon>Rhizophoraceae</taxon>
        <taxon>Rhizophora</taxon>
    </lineage>
</organism>
<sequence>MHTYLCILICFQIDLKQYFLWHKLFTFQSTFFFCSELI</sequence>
<dbReference type="AlphaFoldDB" id="A0A2P2NPI9"/>
<accession>A0A2P2NPI9</accession>
<reference evidence="1" key="1">
    <citation type="submission" date="2018-02" db="EMBL/GenBank/DDBJ databases">
        <title>Rhizophora mucronata_Transcriptome.</title>
        <authorList>
            <person name="Meera S.P."/>
            <person name="Sreeshan A."/>
            <person name="Augustine A."/>
        </authorList>
    </citation>
    <scope>NUCLEOTIDE SEQUENCE</scope>
    <source>
        <tissue evidence="1">Leaf</tissue>
    </source>
</reference>
<dbReference type="EMBL" id="GGEC01063877">
    <property type="protein sequence ID" value="MBX44361.1"/>
    <property type="molecule type" value="Transcribed_RNA"/>
</dbReference>
<evidence type="ECO:0000313" key="1">
    <source>
        <dbReference type="EMBL" id="MBX44361.1"/>
    </source>
</evidence>
<protein>
    <submittedName>
        <fullName evidence="1">Uncharacterized protein</fullName>
    </submittedName>
</protein>
<proteinExistence type="predicted"/>
<name>A0A2P2NPI9_RHIMU</name>